<protein>
    <submittedName>
        <fullName evidence="1">Uncharacterized protein</fullName>
    </submittedName>
</protein>
<dbReference type="RefSeq" id="WP_225423716.1">
    <property type="nucleotide sequence ID" value="NZ_JBHTOP010000022.1"/>
</dbReference>
<name>A0ABW4J7P8_9LACO</name>
<evidence type="ECO:0000313" key="1">
    <source>
        <dbReference type="EMBL" id="MFD1671953.1"/>
    </source>
</evidence>
<proteinExistence type="predicted"/>
<evidence type="ECO:0000313" key="2">
    <source>
        <dbReference type="Proteomes" id="UP001597267"/>
    </source>
</evidence>
<keyword evidence="2" id="KW-1185">Reference proteome</keyword>
<sequence>MRVFDVLKVVKVNHGDVYVQQILMTDAAGKPNSVLTDLLRDVLSKIQMFVNLDEVHDVDEVIDILHSFTPLPDDVLDEYDKVLTQEVSAINFATRKHEIELVYDELVR</sequence>
<organism evidence="1 2">
    <name type="scientific">Agrilactobacillus yilanensis</name>
    <dbReference type="NCBI Taxonomy" id="2485997"/>
    <lineage>
        <taxon>Bacteria</taxon>
        <taxon>Bacillati</taxon>
        <taxon>Bacillota</taxon>
        <taxon>Bacilli</taxon>
        <taxon>Lactobacillales</taxon>
        <taxon>Lactobacillaceae</taxon>
        <taxon>Agrilactobacillus</taxon>
    </lineage>
</organism>
<reference evidence="2" key="1">
    <citation type="journal article" date="2019" name="Int. J. Syst. Evol. Microbiol.">
        <title>The Global Catalogue of Microorganisms (GCM) 10K type strain sequencing project: providing services to taxonomists for standard genome sequencing and annotation.</title>
        <authorList>
            <consortium name="The Broad Institute Genomics Platform"/>
            <consortium name="The Broad Institute Genome Sequencing Center for Infectious Disease"/>
            <person name="Wu L."/>
            <person name="Ma J."/>
        </authorList>
    </citation>
    <scope>NUCLEOTIDE SEQUENCE [LARGE SCALE GENOMIC DNA]</scope>
    <source>
        <strain evidence="2">CCM 8896</strain>
    </source>
</reference>
<comment type="caution">
    <text evidence="1">The sequence shown here is derived from an EMBL/GenBank/DDBJ whole genome shotgun (WGS) entry which is preliminary data.</text>
</comment>
<accession>A0ABW4J7P8</accession>
<gene>
    <name evidence="1" type="ORF">ACFQ5M_07595</name>
</gene>
<dbReference type="Proteomes" id="UP001597267">
    <property type="component" value="Unassembled WGS sequence"/>
</dbReference>
<dbReference type="EMBL" id="JBHTOP010000022">
    <property type="protein sequence ID" value="MFD1671953.1"/>
    <property type="molecule type" value="Genomic_DNA"/>
</dbReference>